<keyword evidence="2" id="KW-0695">RNA-directed DNA polymerase</keyword>
<keyword evidence="3" id="KW-1185">Reference proteome</keyword>
<keyword evidence="2" id="KW-0548">Nucleotidyltransferase</keyword>
<dbReference type="GO" id="GO:0003964">
    <property type="term" value="F:RNA-directed DNA polymerase activity"/>
    <property type="evidence" value="ECO:0007669"/>
    <property type="project" value="UniProtKB-KW"/>
</dbReference>
<dbReference type="STRING" id="35608.A0A2U1KX97"/>
<dbReference type="InterPro" id="IPR036691">
    <property type="entry name" value="Endo/exonu/phosph_ase_sf"/>
</dbReference>
<dbReference type="Proteomes" id="UP000245207">
    <property type="component" value="Unassembled WGS sequence"/>
</dbReference>
<sequence length="284" mass="31764">MVPTKVISQISQSSTLGPENNNTIGPVARKRARPDNGLNENLLDLNSPPTRPSFSFPNFLTPSRSGHRKPPSDRNSGKVRRSARPITQDQMEFPLFCPVSHHTDEVSNIWGNRVVDYDWVSSEGRSGGLLFCWDPGFFTKTDVMRHRHFMVVSGVLQQNSEVINFGNIYAPQPVVQKRELWNALSDEISSKGGMWVLMGDFNAVRNPDERLNTEFNPSCANDFNSFIDENGLHEYPMGGRKFTRVGDGGKLSKIDRFLCVGISGINGQTRQSQHSQGLSRTIVL</sequence>
<evidence type="ECO:0000313" key="2">
    <source>
        <dbReference type="EMBL" id="PWA41367.1"/>
    </source>
</evidence>
<protein>
    <submittedName>
        <fullName evidence="2">RNA-directed DNA polymerase, eukaryota</fullName>
    </submittedName>
</protein>
<evidence type="ECO:0000256" key="1">
    <source>
        <dbReference type="SAM" id="MobiDB-lite"/>
    </source>
</evidence>
<feature type="region of interest" description="Disordered" evidence="1">
    <location>
        <begin position="1"/>
        <end position="84"/>
    </location>
</feature>
<name>A0A2U1KX97_ARTAN</name>
<organism evidence="2 3">
    <name type="scientific">Artemisia annua</name>
    <name type="common">Sweet wormwood</name>
    <dbReference type="NCBI Taxonomy" id="35608"/>
    <lineage>
        <taxon>Eukaryota</taxon>
        <taxon>Viridiplantae</taxon>
        <taxon>Streptophyta</taxon>
        <taxon>Embryophyta</taxon>
        <taxon>Tracheophyta</taxon>
        <taxon>Spermatophyta</taxon>
        <taxon>Magnoliopsida</taxon>
        <taxon>eudicotyledons</taxon>
        <taxon>Gunneridae</taxon>
        <taxon>Pentapetalae</taxon>
        <taxon>asterids</taxon>
        <taxon>campanulids</taxon>
        <taxon>Asterales</taxon>
        <taxon>Asteraceae</taxon>
        <taxon>Asteroideae</taxon>
        <taxon>Anthemideae</taxon>
        <taxon>Artemisiinae</taxon>
        <taxon>Artemisia</taxon>
    </lineage>
</organism>
<dbReference type="SUPFAM" id="SSF56219">
    <property type="entry name" value="DNase I-like"/>
    <property type="match status" value="1"/>
</dbReference>
<feature type="compositionally biased region" description="Polar residues" evidence="1">
    <location>
        <begin position="52"/>
        <end position="64"/>
    </location>
</feature>
<proteinExistence type="predicted"/>
<dbReference type="Gene3D" id="3.60.10.10">
    <property type="entry name" value="Endonuclease/exonuclease/phosphatase"/>
    <property type="match status" value="1"/>
</dbReference>
<feature type="compositionally biased region" description="Low complexity" evidence="1">
    <location>
        <begin position="35"/>
        <end position="46"/>
    </location>
</feature>
<feature type="compositionally biased region" description="Polar residues" evidence="1">
    <location>
        <begin position="1"/>
        <end position="24"/>
    </location>
</feature>
<accession>A0A2U1KX97</accession>
<comment type="caution">
    <text evidence="2">The sequence shown here is derived from an EMBL/GenBank/DDBJ whole genome shotgun (WGS) entry which is preliminary data.</text>
</comment>
<dbReference type="AlphaFoldDB" id="A0A2U1KX97"/>
<evidence type="ECO:0000313" key="3">
    <source>
        <dbReference type="Proteomes" id="UP000245207"/>
    </source>
</evidence>
<keyword evidence="2" id="KW-0808">Transferase</keyword>
<dbReference type="EMBL" id="PKPP01013126">
    <property type="protein sequence ID" value="PWA41367.1"/>
    <property type="molecule type" value="Genomic_DNA"/>
</dbReference>
<gene>
    <name evidence="2" type="ORF">CTI12_AA552700</name>
</gene>
<dbReference type="OrthoDB" id="692400at2759"/>
<reference evidence="2 3" key="1">
    <citation type="journal article" date="2018" name="Mol. Plant">
        <title>The genome of Artemisia annua provides insight into the evolution of Asteraceae family and artemisinin biosynthesis.</title>
        <authorList>
            <person name="Shen Q."/>
            <person name="Zhang L."/>
            <person name="Liao Z."/>
            <person name="Wang S."/>
            <person name="Yan T."/>
            <person name="Shi P."/>
            <person name="Liu M."/>
            <person name="Fu X."/>
            <person name="Pan Q."/>
            <person name="Wang Y."/>
            <person name="Lv Z."/>
            <person name="Lu X."/>
            <person name="Zhang F."/>
            <person name="Jiang W."/>
            <person name="Ma Y."/>
            <person name="Chen M."/>
            <person name="Hao X."/>
            <person name="Li L."/>
            <person name="Tang Y."/>
            <person name="Lv G."/>
            <person name="Zhou Y."/>
            <person name="Sun X."/>
            <person name="Brodelius P.E."/>
            <person name="Rose J.K.C."/>
            <person name="Tang K."/>
        </authorList>
    </citation>
    <scope>NUCLEOTIDE SEQUENCE [LARGE SCALE GENOMIC DNA]</scope>
    <source>
        <strain evidence="3">cv. Huhao1</strain>
        <tissue evidence="2">Leaf</tissue>
    </source>
</reference>